<evidence type="ECO:0000313" key="1">
    <source>
        <dbReference type="EMBL" id="GGP01176.1"/>
    </source>
</evidence>
<name>A0ABQ2NFK2_9FLAO</name>
<protein>
    <recommendedName>
        <fullName evidence="3">TonB C-terminal domain-containing protein</fullName>
    </recommendedName>
</protein>
<reference evidence="2" key="1">
    <citation type="journal article" date="2019" name="Int. J. Syst. Evol. Microbiol.">
        <title>The Global Catalogue of Microorganisms (GCM) 10K type strain sequencing project: providing services to taxonomists for standard genome sequencing and annotation.</title>
        <authorList>
            <consortium name="The Broad Institute Genomics Platform"/>
            <consortium name="The Broad Institute Genome Sequencing Center for Infectious Disease"/>
            <person name="Wu L."/>
            <person name="Ma J."/>
        </authorList>
    </citation>
    <scope>NUCLEOTIDE SEQUENCE [LARGE SCALE GENOMIC DNA]</scope>
    <source>
        <strain evidence="2">CGMCC 1.7656</strain>
    </source>
</reference>
<keyword evidence="2" id="KW-1185">Reference proteome</keyword>
<dbReference type="RefSeq" id="WP_188616102.1">
    <property type="nucleotide sequence ID" value="NZ_BMLV01000001.1"/>
</dbReference>
<gene>
    <name evidence="1" type="ORF">GCM10010992_00800</name>
</gene>
<organism evidence="1 2">
    <name type="scientific">Cloacibacterium rupense</name>
    <dbReference type="NCBI Taxonomy" id="517423"/>
    <lineage>
        <taxon>Bacteria</taxon>
        <taxon>Pseudomonadati</taxon>
        <taxon>Bacteroidota</taxon>
        <taxon>Flavobacteriia</taxon>
        <taxon>Flavobacteriales</taxon>
        <taxon>Weeksellaceae</taxon>
    </lineage>
</organism>
<dbReference type="EMBL" id="BMLV01000001">
    <property type="protein sequence ID" value="GGP01176.1"/>
    <property type="molecule type" value="Genomic_DNA"/>
</dbReference>
<sequence length="267" mass="32090">MKNRISIILFFILTLFCCRAKKNSNGKSEYTPIASVSVPMEDEEKKYWDSLCNSQTRQANEDIKKNKIFYTHLYGMVDEYRSDMEMDSILSKYSIGIKTDGYYCTIPWNQQNCYGKVMEKEIQKRYGIKFIDSLRQVAEKIYMHKHRNDVFKFQDCDMTSRYPGTDDYSEFLENYKNDFFKTFKYPANFKFKNEKYYSYSNAYFILWKDGRITNLKIESTFQNKENEKYKVEIEEQIQKFINRTKWKPATAVGTPVNSEMELLFHYK</sequence>
<proteinExistence type="predicted"/>
<comment type="caution">
    <text evidence="1">The sequence shown here is derived from an EMBL/GenBank/DDBJ whole genome shotgun (WGS) entry which is preliminary data.</text>
</comment>
<accession>A0ABQ2NFK2</accession>
<evidence type="ECO:0008006" key="3">
    <source>
        <dbReference type="Google" id="ProtNLM"/>
    </source>
</evidence>
<evidence type="ECO:0000313" key="2">
    <source>
        <dbReference type="Proteomes" id="UP000620064"/>
    </source>
</evidence>
<dbReference type="Proteomes" id="UP000620064">
    <property type="component" value="Unassembled WGS sequence"/>
</dbReference>